<dbReference type="EMBL" id="JANBPK010000916">
    <property type="protein sequence ID" value="KAJ2928983.1"/>
    <property type="molecule type" value="Genomic_DNA"/>
</dbReference>
<proteinExistence type="predicted"/>
<feature type="compositionally biased region" description="Basic and acidic residues" evidence="1">
    <location>
        <begin position="352"/>
        <end position="398"/>
    </location>
</feature>
<name>A0A9W8JDV6_9AGAR</name>
<keyword evidence="3" id="KW-1185">Reference proteome</keyword>
<protein>
    <submittedName>
        <fullName evidence="2">Uncharacterized protein</fullName>
    </submittedName>
</protein>
<dbReference type="Proteomes" id="UP001140091">
    <property type="component" value="Unassembled WGS sequence"/>
</dbReference>
<feature type="non-terminal residue" evidence="2">
    <location>
        <position position="444"/>
    </location>
</feature>
<feature type="region of interest" description="Disordered" evidence="1">
    <location>
        <begin position="238"/>
        <end position="444"/>
    </location>
</feature>
<feature type="compositionally biased region" description="Basic and acidic residues" evidence="1">
    <location>
        <begin position="304"/>
        <end position="325"/>
    </location>
</feature>
<reference evidence="2" key="1">
    <citation type="submission" date="2022-06" db="EMBL/GenBank/DDBJ databases">
        <title>Genome Sequence of Candolleomyces eurysporus.</title>
        <authorList>
            <person name="Buettner E."/>
        </authorList>
    </citation>
    <scope>NUCLEOTIDE SEQUENCE</scope>
    <source>
        <strain evidence="2">VTCC 930004</strain>
    </source>
</reference>
<accession>A0A9W8JDV6</accession>
<feature type="compositionally biased region" description="Acidic residues" evidence="1">
    <location>
        <begin position="401"/>
        <end position="420"/>
    </location>
</feature>
<gene>
    <name evidence="2" type="ORF">H1R20_g8109</name>
</gene>
<comment type="caution">
    <text evidence="2">The sequence shown here is derived from an EMBL/GenBank/DDBJ whole genome shotgun (WGS) entry which is preliminary data.</text>
</comment>
<sequence>MALQPLMNSSNIAEFWKERLTEIRPKFFLTPSVPAQHTITQNSTLNQPLVEQAVHILTHNPTLLSKPKVVGQAILQDNHLNDIHSTASIHSAHNPFPKELCVALQRLIRSGIRDCGNQDVLCSGGRDALCTVPTKRSFSAMGQLPNTPFRLPALSSSASEFHPYASTFDSGIFVEEYQQTSVAIKSALGATHPALDLFYQMNCLKSNIARINGEIKALSFLRCVSVIQVASLRNRYESDTRLPNPPTVRLTTPTPTPSPTKKVPKETKETPKETPKEPKEKKPKLAKAEAPSSKATTEGSAKAKVKETAAKTKAKATREPSEVKTRAKTQAASTAEASKGKGKQRAAAKPRTIVEKKETVEEPVKEKETVEEPVKEKETVEEPVKEKEKEEEPEKETVPETVEEEGEVLSWGDEDIEMEENGATGEVEAAEEEADLMEEEEESE</sequence>
<feature type="compositionally biased region" description="Basic and acidic residues" evidence="1">
    <location>
        <begin position="263"/>
        <end position="280"/>
    </location>
</feature>
<evidence type="ECO:0000313" key="2">
    <source>
        <dbReference type="EMBL" id="KAJ2928983.1"/>
    </source>
</evidence>
<organism evidence="2 3">
    <name type="scientific">Candolleomyces eurysporus</name>
    <dbReference type="NCBI Taxonomy" id="2828524"/>
    <lineage>
        <taxon>Eukaryota</taxon>
        <taxon>Fungi</taxon>
        <taxon>Dikarya</taxon>
        <taxon>Basidiomycota</taxon>
        <taxon>Agaricomycotina</taxon>
        <taxon>Agaricomycetes</taxon>
        <taxon>Agaricomycetidae</taxon>
        <taxon>Agaricales</taxon>
        <taxon>Agaricineae</taxon>
        <taxon>Psathyrellaceae</taxon>
        <taxon>Candolleomyces</taxon>
    </lineage>
</organism>
<feature type="compositionally biased region" description="Acidic residues" evidence="1">
    <location>
        <begin position="428"/>
        <end position="444"/>
    </location>
</feature>
<evidence type="ECO:0000256" key="1">
    <source>
        <dbReference type="SAM" id="MobiDB-lite"/>
    </source>
</evidence>
<evidence type="ECO:0000313" key="3">
    <source>
        <dbReference type="Proteomes" id="UP001140091"/>
    </source>
</evidence>
<dbReference type="AlphaFoldDB" id="A0A9W8JDV6"/>